<accession>A0A6D2I345</accession>
<reference evidence="2" key="1">
    <citation type="submission" date="2020-01" db="EMBL/GenBank/DDBJ databases">
        <authorList>
            <person name="Mishra B."/>
        </authorList>
    </citation>
    <scope>NUCLEOTIDE SEQUENCE [LARGE SCALE GENOMIC DNA]</scope>
</reference>
<feature type="transmembrane region" description="Helical" evidence="1">
    <location>
        <begin position="20"/>
        <end position="41"/>
    </location>
</feature>
<comment type="caution">
    <text evidence="2">The sequence shown here is derived from an EMBL/GenBank/DDBJ whole genome shotgun (WGS) entry which is preliminary data.</text>
</comment>
<evidence type="ECO:0000256" key="1">
    <source>
        <dbReference type="SAM" id="Phobius"/>
    </source>
</evidence>
<dbReference type="AlphaFoldDB" id="A0A6D2I345"/>
<dbReference type="EMBL" id="CACVBM020000555">
    <property type="protein sequence ID" value="CAA7020624.1"/>
    <property type="molecule type" value="Genomic_DNA"/>
</dbReference>
<organism evidence="2 3">
    <name type="scientific">Microthlaspi erraticum</name>
    <dbReference type="NCBI Taxonomy" id="1685480"/>
    <lineage>
        <taxon>Eukaryota</taxon>
        <taxon>Viridiplantae</taxon>
        <taxon>Streptophyta</taxon>
        <taxon>Embryophyta</taxon>
        <taxon>Tracheophyta</taxon>
        <taxon>Spermatophyta</taxon>
        <taxon>Magnoliopsida</taxon>
        <taxon>eudicotyledons</taxon>
        <taxon>Gunneridae</taxon>
        <taxon>Pentapetalae</taxon>
        <taxon>rosids</taxon>
        <taxon>malvids</taxon>
        <taxon>Brassicales</taxon>
        <taxon>Brassicaceae</taxon>
        <taxon>Coluteocarpeae</taxon>
        <taxon>Microthlaspi</taxon>
    </lineage>
</organism>
<evidence type="ECO:0000313" key="2">
    <source>
        <dbReference type="EMBL" id="CAA7020624.1"/>
    </source>
</evidence>
<keyword evidence="1" id="KW-0812">Transmembrane</keyword>
<feature type="transmembrane region" description="Helical" evidence="1">
    <location>
        <begin position="86"/>
        <end position="105"/>
    </location>
</feature>
<keyword evidence="3" id="KW-1185">Reference proteome</keyword>
<dbReference type="OrthoDB" id="10649786at2759"/>
<proteinExistence type="predicted"/>
<feature type="transmembrane region" description="Helical" evidence="1">
    <location>
        <begin position="117"/>
        <end position="137"/>
    </location>
</feature>
<keyword evidence="1" id="KW-0472">Membrane</keyword>
<dbReference type="Proteomes" id="UP000467841">
    <property type="component" value="Unassembled WGS sequence"/>
</dbReference>
<sequence length="171" mass="19525">MLGYTAHQNLSKFLNNKYALAFQAMAWSLLAGLFLETFFFADDDVNVENLVYIFTIQLVFLIVPLSDLRPTRWRPITNLFEKMRHVRTLAGHFLDMIVVYGYTVLKSDLPTDKGGGFWRLILAAVSLYFCISANSELLRIKDRGMINGAASVIILTSMQSLGIFCKFQLRR</sequence>
<name>A0A6D2I345_9BRAS</name>
<feature type="transmembrane region" description="Helical" evidence="1">
    <location>
        <begin position="47"/>
        <end position="65"/>
    </location>
</feature>
<gene>
    <name evidence="2" type="ORF">MERR_LOCUS7859</name>
</gene>
<evidence type="ECO:0000313" key="3">
    <source>
        <dbReference type="Proteomes" id="UP000467841"/>
    </source>
</evidence>
<keyword evidence="1" id="KW-1133">Transmembrane helix</keyword>
<protein>
    <submittedName>
        <fullName evidence="2">Uncharacterized protein</fullName>
    </submittedName>
</protein>